<dbReference type="EMBL" id="LDJP01000058">
    <property type="protein sequence ID" value="KRG84149.1"/>
    <property type="molecule type" value="Genomic_DNA"/>
</dbReference>
<sequence length="132" mass="14789">MPRTTKPPLPSMTLENARNLRSAMTDAERKLWYHLRAGRLGGLKFRRQHPVPPYIVDFCCVELALVIELDGSQHGGPADAERTRYLQAQGWRVVRYWNDEVLLQMEAVVVAILNIASGRTLTPTPLPAGDGL</sequence>
<protein>
    <submittedName>
        <fullName evidence="2">DNA methylase</fullName>
    </submittedName>
</protein>
<accession>A0A0R0DRN5</accession>
<reference evidence="2 3" key="1">
    <citation type="submission" date="2015-05" db="EMBL/GenBank/DDBJ databases">
        <title>Genome sequencing and analysis of members of genus Stenotrophomonas.</title>
        <authorList>
            <person name="Patil P.P."/>
            <person name="Midha S."/>
            <person name="Patil P.B."/>
        </authorList>
    </citation>
    <scope>NUCLEOTIDE SEQUENCE [LARGE SCALE GENOMIC DNA]</scope>
    <source>
        <strain evidence="2 3">JCM 16244</strain>
    </source>
</reference>
<evidence type="ECO:0000259" key="1">
    <source>
        <dbReference type="Pfam" id="PF04480"/>
    </source>
</evidence>
<organism evidence="2 3">
    <name type="scientific">Stenotrophomonas daejeonensis</name>
    <dbReference type="NCBI Taxonomy" id="659018"/>
    <lineage>
        <taxon>Bacteria</taxon>
        <taxon>Pseudomonadati</taxon>
        <taxon>Pseudomonadota</taxon>
        <taxon>Gammaproteobacteria</taxon>
        <taxon>Lysobacterales</taxon>
        <taxon>Lysobacteraceae</taxon>
        <taxon>Stenotrophomonas</taxon>
    </lineage>
</organism>
<dbReference type="InterPro" id="IPR011335">
    <property type="entry name" value="Restrct_endonuc-II-like"/>
</dbReference>
<gene>
    <name evidence="2" type="ORF">ABB34_10105</name>
</gene>
<evidence type="ECO:0000313" key="2">
    <source>
        <dbReference type="EMBL" id="KRG84149.1"/>
    </source>
</evidence>
<dbReference type="OrthoDB" id="9798754at2"/>
<dbReference type="InterPro" id="IPR007569">
    <property type="entry name" value="DUF559"/>
</dbReference>
<dbReference type="Pfam" id="PF04480">
    <property type="entry name" value="DUF559"/>
    <property type="match status" value="1"/>
</dbReference>
<dbReference type="GO" id="GO:0008168">
    <property type="term" value="F:methyltransferase activity"/>
    <property type="evidence" value="ECO:0007669"/>
    <property type="project" value="UniProtKB-KW"/>
</dbReference>
<comment type="caution">
    <text evidence="2">The sequence shown here is derived from an EMBL/GenBank/DDBJ whole genome shotgun (WGS) entry which is preliminary data.</text>
</comment>
<dbReference type="Gene3D" id="3.40.960.10">
    <property type="entry name" value="VSR Endonuclease"/>
    <property type="match status" value="1"/>
</dbReference>
<evidence type="ECO:0000313" key="3">
    <source>
        <dbReference type="Proteomes" id="UP000050940"/>
    </source>
</evidence>
<dbReference type="PATRIC" id="fig|659018.3.peg.2044"/>
<dbReference type="GO" id="GO:0032259">
    <property type="term" value="P:methylation"/>
    <property type="evidence" value="ECO:0007669"/>
    <property type="project" value="UniProtKB-KW"/>
</dbReference>
<dbReference type="InterPro" id="IPR047216">
    <property type="entry name" value="Endonuclease_DUF559_bact"/>
</dbReference>
<proteinExistence type="predicted"/>
<keyword evidence="2" id="KW-0808">Transferase</keyword>
<dbReference type="AlphaFoldDB" id="A0A0R0DRN5"/>
<dbReference type="Proteomes" id="UP000050940">
    <property type="component" value="Unassembled WGS sequence"/>
</dbReference>
<dbReference type="PANTHER" id="PTHR38590">
    <property type="entry name" value="BLL0828 PROTEIN"/>
    <property type="match status" value="1"/>
</dbReference>
<dbReference type="PANTHER" id="PTHR38590:SF1">
    <property type="entry name" value="BLL0828 PROTEIN"/>
    <property type="match status" value="1"/>
</dbReference>
<feature type="domain" description="DUF559" evidence="1">
    <location>
        <begin position="14"/>
        <end position="114"/>
    </location>
</feature>
<name>A0A0R0DRN5_9GAMM</name>
<keyword evidence="2" id="KW-0489">Methyltransferase</keyword>
<dbReference type="SUPFAM" id="SSF52980">
    <property type="entry name" value="Restriction endonuclease-like"/>
    <property type="match status" value="1"/>
</dbReference>
<dbReference type="CDD" id="cd01038">
    <property type="entry name" value="Endonuclease_DUF559"/>
    <property type="match status" value="1"/>
</dbReference>
<dbReference type="STRING" id="659018.ABB34_10105"/>
<keyword evidence="3" id="KW-1185">Reference proteome</keyword>